<dbReference type="InterPro" id="IPR027785">
    <property type="entry name" value="UvrD-like_helicase_C"/>
</dbReference>
<comment type="similarity">
    <text evidence="11">Belongs to the RecD family.</text>
</comment>
<sequence>MTKLEQMQAWVDTGLIRYIDYALVNFIREQAQDTSEDALLAMLLVSHSVSMGQVCVDLKDTLVTPLAIMSTDSTDDEAQQIARAQLQSWIESLTISEWLSAIEACSAVAVMANDFEDTNHAAPFVLVQQQGKALLYLRRYWQAEKTIVSGIKARLEPASRISNVDIRNLLNQLFGEKQHDYEDTDWQRIACGIAASNHFSIITGGPGTGKTTTVLKLLALLQAERLMHQLPPLAIRLAAPTGKAAARLNESIADNLARLALPELENLAPQALKAVIPTQVMTLHRLLSPKPNSRQFQHNKSNPLVADIVVIDEASMIDIEMMANLFDGIEPDARVILLGDKDQLASVEAGYVLGDLCQGAVDGHYTQETADWIRDICQQNLEERFIDPQGAVLNQAVCMLRRSYRFQDGGVIHRLASLVNDERDDPLNDPKMPELKDVFRQKEQYENTPVLRYLEQEQLPTSVLQNAFQTLLIKGYGYYLSVVHAMPSTAMDSALFDDWGKQVLSAHAHFQLLVALRKGEWGVEGMNAKIEQMLLSAKQLTSIDSLWYLGRPVMVTQNDYSVDLMNGDIGISLLYPVNGELKQRVVFSDGKGDVRWVLPSRLQSVETVFAMTVHKSQGSEFHHTAMLLPGQNSPILTKELIYTGITRSKKHFTLISGDADVLESAMNRKVVRSSGLSLSIQ</sequence>
<dbReference type="CDD" id="cd18809">
    <property type="entry name" value="SF1_C_RecD"/>
    <property type="match status" value="1"/>
</dbReference>
<dbReference type="RefSeq" id="WP_067038411.1">
    <property type="nucleotide sequence ID" value="NZ_FLRA01000027.1"/>
</dbReference>
<keyword evidence="2 11" id="KW-0547">Nucleotide-binding</keyword>
<dbReference type="GO" id="GO:0000724">
    <property type="term" value="P:double-strand break repair via homologous recombination"/>
    <property type="evidence" value="ECO:0007669"/>
    <property type="project" value="UniProtKB-UniRule"/>
</dbReference>
<evidence type="ECO:0000256" key="3">
    <source>
        <dbReference type="ARBA" id="ARBA00022763"/>
    </source>
</evidence>
<keyword evidence="3 11" id="KW-0227">DNA damage</keyword>
<dbReference type="Gene3D" id="1.10.10.1020">
    <property type="entry name" value="RecBCD complex, subunit RecD, N-terminal domain"/>
    <property type="match status" value="1"/>
</dbReference>
<evidence type="ECO:0000256" key="4">
    <source>
        <dbReference type="ARBA" id="ARBA00022801"/>
    </source>
</evidence>
<protein>
    <recommendedName>
        <fullName evidence="11">RecBCD enzyme subunit RecD</fullName>
        <ecNumber evidence="11">5.6.2.3</ecNumber>
    </recommendedName>
    <alternativeName>
        <fullName evidence="11">DNA 5'-3' helicase subunit RecD</fullName>
    </alternativeName>
    <alternativeName>
        <fullName evidence="11">Exonuclease V subunit RecD</fullName>
        <shortName evidence="11">ExoV subunit RecD</shortName>
    </alternativeName>
    <alternativeName>
        <fullName evidence="11">Helicase/nuclease RecBCD subunit RecD</fullName>
    </alternativeName>
</protein>
<evidence type="ECO:0000256" key="7">
    <source>
        <dbReference type="ARBA" id="ARBA00022840"/>
    </source>
</evidence>
<dbReference type="SMART" id="SM00382">
    <property type="entry name" value="AAA"/>
    <property type="match status" value="1"/>
</dbReference>
<dbReference type="EMBL" id="FLRB01000024">
    <property type="protein sequence ID" value="SBT22679.1"/>
    <property type="molecule type" value="Genomic_DNA"/>
</dbReference>
<evidence type="ECO:0000256" key="11">
    <source>
        <dbReference type="HAMAP-Rule" id="MF_01487"/>
    </source>
</evidence>
<dbReference type="Proteomes" id="UP000092871">
    <property type="component" value="Unassembled WGS sequence"/>
</dbReference>
<keyword evidence="5 11" id="KW-0347">Helicase</keyword>
<gene>
    <name evidence="11 13" type="primary">recD</name>
    <name evidence="13" type="ORF">MGA5115_03315</name>
    <name evidence="14" type="ORF">MGA5116_03303</name>
</gene>
<dbReference type="Pfam" id="PF13245">
    <property type="entry name" value="AAA_19"/>
    <property type="match status" value="1"/>
</dbReference>
<comment type="miscellaneous">
    <text evidence="11">In the RecBCD complex, RecB has a slow 3'-5' helicase, an exonuclease activity and loads RecA onto ssDNA, RecD has a fast 5'-3' helicase activity, while RecC stimulates the ATPase and processivity of the RecB helicase and contributes to recognition of the Chi site.</text>
</comment>
<dbReference type="Pfam" id="PF13538">
    <property type="entry name" value="UvrD_C_2"/>
    <property type="match status" value="1"/>
</dbReference>
<keyword evidence="10 11" id="KW-0413">Isomerase</keyword>
<evidence type="ECO:0000256" key="2">
    <source>
        <dbReference type="ARBA" id="ARBA00022741"/>
    </source>
</evidence>
<evidence type="ECO:0000313" key="14">
    <source>
        <dbReference type="EMBL" id="SBT22679.1"/>
    </source>
</evidence>
<dbReference type="GO" id="GO:0003677">
    <property type="term" value="F:DNA binding"/>
    <property type="evidence" value="ECO:0007669"/>
    <property type="project" value="UniProtKB-UniRule"/>
</dbReference>
<dbReference type="InterPro" id="IPR050534">
    <property type="entry name" value="Coronavir_polyprotein_1ab"/>
</dbReference>
<dbReference type="InterPro" id="IPR049550">
    <property type="entry name" value="RecD_N"/>
</dbReference>
<dbReference type="GO" id="GO:0017116">
    <property type="term" value="F:single-stranded DNA helicase activity"/>
    <property type="evidence" value="ECO:0007669"/>
    <property type="project" value="TreeGrafter"/>
</dbReference>
<organism evidence="13 16">
    <name type="scientific">Marinomonas gallaica</name>
    <dbReference type="NCBI Taxonomy" id="1806667"/>
    <lineage>
        <taxon>Bacteria</taxon>
        <taxon>Pseudomonadati</taxon>
        <taxon>Pseudomonadota</taxon>
        <taxon>Gammaproteobacteria</taxon>
        <taxon>Oceanospirillales</taxon>
        <taxon>Oceanospirillaceae</taxon>
        <taxon>Marinomonas</taxon>
    </lineage>
</organism>
<dbReference type="AlphaFoldDB" id="A0A1C3JV89"/>
<evidence type="ECO:0000313" key="15">
    <source>
        <dbReference type="Proteomes" id="UP000092840"/>
    </source>
</evidence>
<keyword evidence="1 11" id="KW-0540">Nuclease</keyword>
<comment type="subunit">
    <text evidence="11">Heterotrimer of RecB, RecC and RecD. All subunits contribute to DNA-binding.</text>
</comment>
<comment type="catalytic activity">
    <reaction evidence="11">
        <text>ATP + H2O = ADP + phosphate + H(+)</text>
        <dbReference type="Rhea" id="RHEA:13065"/>
        <dbReference type="ChEBI" id="CHEBI:15377"/>
        <dbReference type="ChEBI" id="CHEBI:15378"/>
        <dbReference type="ChEBI" id="CHEBI:30616"/>
        <dbReference type="ChEBI" id="CHEBI:43474"/>
        <dbReference type="ChEBI" id="CHEBI:456216"/>
        <dbReference type="EC" id="5.6.2.3"/>
    </reaction>
</comment>
<keyword evidence="9 11" id="KW-0234">DNA repair</keyword>
<dbReference type="SUPFAM" id="SSF52540">
    <property type="entry name" value="P-loop containing nucleoside triphosphate hydrolases"/>
    <property type="match status" value="2"/>
</dbReference>
<dbReference type="InterPro" id="IPR041851">
    <property type="entry name" value="RecD_N_sf"/>
</dbReference>
<dbReference type="InterPro" id="IPR003593">
    <property type="entry name" value="AAA+_ATPase"/>
</dbReference>
<dbReference type="InterPro" id="IPR006344">
    <property type="entry name" value="RecD"/>
</dbReference>
<keyword evidence="15" id="KW-1185">Reference proteome</keyword>
<name>A0A1C3JV89_9GAMM</name>
<dbReference type="InterPro" id="IPR027417">
    <property type="entry name" value="P-loop_NTPase"/>
</dbReference>
<dbReference type="Proteomes" id="UP000092840">
    <property type="component" value="Unassembled WGS sequence"/>
</dbReference>
<evidence type="ECO:0000256" key="5">
    <source>
        <dbReference type="ARBA" id="ARBA00022806"/>
    </source>
</evidence>
<evidence type="ECO:0000256" key="9">
    <source>
        <dbReference type="ARBA" id="ARBA00023204"/>
    </source>
</evidence>
<dbReference type="GO" id="GO:0008854">
    <property type="term" value="F:exodeoxyribonuclease V activity"/>
    <property type="evidence" value="ECO:0007669"/>
    <property type="project" value="InterPro"/>
</dbReference>
<dbReference type="Pfam" id="PF21185">
    <property type="entry name" value="RecD_N"/>
    <property type="match status" value="1"/>
</dbReference>
<evidence type="ECO:0000256" key="6">
    <source>
        <dbReference type="ARBA" id="ARBA00022839"/>
    </source>
</evidence>
<evidence type="ECO:0000259" key="12">
    <source>
        <dbReference type="SMART" id="SM00382"/>
    </source>
</evidence>
<accession>A0A1C3JV89</accession>
<evidence type="ECO:0000256" key="10">
    <source>
        <dbReference type="ARBA" id="ARBA00023235"/>
    </source>
</evidence>
<evidence type="ECO:0000313" key="16">
    <source>
        <dbReference type="Proteomes" id="UP000092871"/>
    </source>
</evidence>
<dbReference type="GO" id="GO:0043139">
    <property type="term" value="F:5'-3' DNA helicase activity"/>
    <property type="evidence" value="ECO:0007669"/>
    <property type="project" value="UniProtKB-UniRule"/>
</dbReference>
<keyword evidence="7 11" id="KW-0067">ATP-binding</keyword>
<dbReference type="EC" id="5.6.2.3" evidence="11"/>
<dbReference type="GO" id="GO:0005524">
    <property type="term" value="F:ATP binding"/>
    <property type="evidence" value="ECO:0007669"/>
    <property type="project" value="UniProtKB-UniRule"/>
</dbReference>
<reference evidence="14 15" key="1">
    <citation type="submission" date="2016-06" db="EMBL/GenBank/DDBJ databases">
        <authorList>
            <person name="Rodrigo-Torres L."/>
            <person name="Arahal D.R."/>
        </authorList>
    </citation>
    <scope>NUCLEOTIDE SEQUENCE [LARGE SCALE GENOMIC DNA]</scope>
    <source>
        <strain evidence="14 15">CECT 5116</strain>
    </source>
</reference>
<reference evidence="13 16" key="2">
    <citation type="submission" date="2016-06" db="EMBL/GenBank/DDBJ databases">
        <authorList>
            <person name="Kjaerup R.B."/>
            <person name="Dalgaard T.S."/>
            <person name="Juul-Madsen H.R."/>
        </authorList>
    </citation>
    <scope>NUCLEOTIDE SEQUENCE [LARGE SCALE GENOMIC DNA]</scope>
    <source>
        <strain evidence="13 16">CECT 5115</strain>
    </source>
</reference>
<evidence type="ECO:0000313" key="13">
    <source>
        <dbReference type="EMBL" id="SBT19154.1"/>
    </source>
</evidence>
<evidence type="ECO:0000256" key="1">
    <source>
        <dbReference type="ARBA" id="ARBA00022722"/>
    </source>
</evidence>
<dbReference type="CDD" id="cd17933">
    <property type="entry name" value="DEXSc_RecD-like"/>
    <property type="match status" value="1"/>
</dbReference>
<feature type="binding site" evidence="11">
    <location>
        <begin position="204"/>
        <end position="211"/>
    </location>
    <ligand>
        <name>ATP</name>
        <dbReference type="ChEBI" id="CHEBI:30616"/>
    </ligand>
</feature>
<dbReference type="PANTHER" id="PTHR43788">
    <property type="entry name" value="DNA2/NAM7 HELICASE FAMILY MEMBER"/>
    <property type="match status" value="1"/>
</dbReference>
<proteinExistence type="inferred from homology"/>
<evidence type="ECO:0000256" key="8">
    <source>
        <dbReference type="ARBA" id="ARBA00023125"/>
    </source>
</evidence>
<dbReference type="EMBL" id="FLRA01000027">
    <property type="protein sequence ID" value="SBT19154.1"/>
    <property type="molecule type" value="Genomic_DNA"/>
</dbReference>
<dbReference type="Gene3D" id="3.40.50.300">
    <property type="entry name" value="P-loop containing nucleotide triphosphate hydrolases"/>
    <property type="match status" value="3"/>
</dbReference>
<keyword evidence="8 11" id="KW-0238">DNA-binding</keyword>
<keyword evidence="6 11" id="KW-0269">Exonuclease</keyword>
<dbReference type="PANTHER" id="PTHR43788:SF6">
    <property type="entry name" value="DNA HELICASE B"/>
    <property type="match status" value="1"/>
</dbReference>
<dbReference type="HAMAP" id="MF_01487">
    <property type="entry name" value="RecD"/>
    <property type="match status" value="1"/>
</dbReference>
<dbReference type="GO" id="GO:0009338">
    <property type="term" value="C:exodeoxyribonuclease V complex"/>
    <property type="evidence" value="ECO:0007669"/>
    <property type="project" value="InterPro"/>
</dbReference>
<feature type="domain" description="AAA+ ATPase" evidence="12">
    <location>
        <begin position="196"/>
        <end position="425"/>
    </location>
</feature>
<keyword evidence="4 11" id="KW-0378">Hydrolase</keyword>
<comment type="function">
    <text evidence="11">A helicase/nuclease that prepares dsDNA breaks (DSB) for recombinational DNA repair. Binds to DSBs and unwinds DNA via a highly rapid and processive ATP-dependent bidirectional helicase activity. Unwinds dsDNA until it encounters a Chi (crossover hotspot instigator) sequence from the 3' direction. Cuts ssDNA a few nucleotides 3' to the Chi site. The properties and activities of the enzyme are changed at Chi. The Chi-altered holoenzyme produces a long 3'-ssDNA overhang and facilitates RecA-binding to the ssDNA for homologous DNA recombination and repair. Holoenzyme degrades any linearized DNA that is unable to undergo homologous recombination. In the holoenzyme this subunit has ssDNA-dependent ATPase and 5'-3' helicase activity. When added to pre-assembled RecBC greatly stimulates nuclease activity and augments holoenzyme processivity. Negatively regulates the RecA-loading ability of RecBCD.</text>
</comment>
<dbReference type="NCBIfam" id="TIGR01447">
    <property type="entry name" value="recD"/>
    <property type="match status" value="1"/>
</dbReference>